<dbReference type="InterPro" id="IPR035965">
    <property type="entry name" value="PAS-like_dom_sf"/>
</dbReference>
<dbReference type="InterPro" id="IPR001789">
    <property type="entry name" value="Sig_transdc_resp-reg_receiver"/>
</dbReference>
<dbReference type="SMART" id="SM00086">
    <property type="entry name" value="PAC"/>
    <property type="match status" value="3"/>
</dbReference>
<dbReference type="SUPFAM" id="SSF55785">
    <property type="entry name" value="PYP-like sensor domain (PAS domain)"/>
    <property type="match status" value="3"/>
</dbReference>
<dbReference type="InterPro" id="IPR036890">
    <property type="entry name" value="HATPase_C_sf"/>
</dbReference>
<dbReference type="InterPro" id="IPR011006">
    <property type="entry name" value="CheY-like_superfamily"/>
</dbReference>
<dbReference type="SMART" id="SM00091">
    <property type="entry name" value="PAS"/>
    <property type="match status" value="3"/>
</dbReference>
<feature type="modified residue" description="4-aspartylphosphate" evidence="6">
    <location>
        <position position="1593"/>
    </location>
</feature>
<evidence type="ECO:0000313" key="14">
    <source>
        <dbReference type="Proteomes" id="UP001242010"/>
    </source>
</evidence>
<evidence type="ECO:0000259" key="9">
    <source>
        <dbReference type="PROSITE" id="PS50109"/>
    </source>
</evidence>
<dbReference type="PROSITE" id="PS50112">
    <property type="entry name" value="PAS"/>
    <property type="match status" value="1"/>
</dbReference>
<keyword evidence="8" id="KW-0812">Transmembrane</keyword>
<dbReference type="InterPro" id="IPR000700">
    <property type="entry name" value="PAS-assoc_C"/>
</dbReference>
<evidence type="ECO:0000259" key="10">
    <source>
        <dbReference type="PROSITE" id="PS50110"/>
    </source>
</evidence>
<dbReference type="SUPFAM" id="SSF55874">
    <property type="entry name" value="ATPase domain of HSP90 chaperone/DNA topoisomerase II/histidine kinase"/>
    <property type="match status" value="1"/>
</dbReference>
<dbReference type="PROSITE" id="PS50110">
    <property type="entry name" value="RESPONSE_REGULATORY"/>
    <property type="match status" value="1"/>
</dbReference>
<organism evidence="13 14">
    <name type="scientific">Geothrix oryzae</name>
    <dbReference type="NCBI Taxonomy" id="2927975"/>
    <lineage>
        <taxon>Bacteria</taxon>
        <taxon>Pseudomonadati</taxon>
        <taxon>Acidobacteriota</taxon>
        <taxon>Holophagae</taxon>
        <taxon>Holophagales</taxon>
        <taxon>Holophagaceae</taxon>
        <taxon>Geothrix</taxon>
    </lineage>
</organism>
<dbReference type="PRINTS" id="PR00344">
    <property type="entry name" value="BCTRLSENSOR"/>
</dbReference>
<dbReference type="InterPro" id="IPR003594">
    <property type="entry name" value="HATPase_dom"/>
</dbReference>
<dbReference type="Gene3D" id="3.30.450.40">
    <property type="match status" value="2"/>
</dbReference>
<dbReference type="CDD" id="cd00156">
    <property type="entry name" value="REC"/>
    <property type="match status" value="1"/>
</dbReference>
<dbReference type="InterPro" id="IPR003018">
    <property type="entry name" value="GAF"/>
</dbReference>
<keyword evidence="8" id="KW-0472">Membrane</keyword>
<evidence type="ECO:0000256" key="4">
    <source>
        <dbReference type="ARBA" id="ARBA00022679"/>
    </source>
</evidence>
<dbReference type="CDD" id="cd00082">
    <property type="entry name" value="HisKA"/>
    <property type="match status" value="1"/>
</dbReference>
<dbReference type="SMART" id="SM00388">
    <property type="entry name" value="HisKA"/>
    <property type="match status" value="1"/>
</dbReference>
<dbReference type="InterPro" id="IPR004358">
    <property type="entry name" value="Sig_transdc_His_kin-like_C"/>
</dbReference>
<dbReference type="SUPFAM" id="SSF47384">
    <property type="entry name" value="Homodimeric domain of signal transducing histidine kinase"/>
    <property type="match status" value="1"/>
</dbReference>
<feature type="transmembrane region" description="Helical" evidence="8">
    <location>
        <begin position="521"/>
        <end position="543"/>
    </location>
</feature>
<feature type="transmembrane region" description="Helical" evidence="8">
    <location>
        <begin position="229"/>
        <end position="253"/>
    </location>
</feature>
<dbReference type="Pfam" id="PF02518">
    <property type="entry name" value="HATPase_c"/>
    <property type="match status" value="1"/>
</dbReference>
<dbReference type="Gene3D" id="3.40.50.2300">
    <property type="match status" value="1"/>
</dbReference>
<keyword evidence="5" id="KW-0418">Kinase</keyword>
<dbReference type="Gene3D" id="3.30.450.20">
    <property type="entry name" value="PAS domain"/>
    <property type="match status" value="3"/>
</dbReference>
<dbReference type="PANTHER" id="PTHR43065:SF42">
    <property type="entry name" value="TWO-COMPONENT SENSOR PPRA"/>
    <property type="match status" value="1"/>
</dbReference>
<dbReference type="InterPro" id="IPR003661">
    <property type="entry name" value="HisK_dim/P_dom"/>
</dbReference>
<proteinExistence type="predicted"/>
<feature type="domain" description="PAC" evidence="12">
    <location>
        <begin position="1239"/>
        <end position="1291"/>
    </location>
</feature>
<dbReference type="SMART" id="SM00448">
    <property type="entry name" value="REC"/>
    <property type="match status" value="1"/>
</dbReference>
<dbReference type="Gene3D" id="3.30.565.10">
    <property type="entry name" value="Histidine kinase-like ATPase, C-terminal domain"/>
    <property type="match status" value="1"/>
</dbReference>
<dbReference type="InterPro" id="IPR001610">
    <property type="entry name" value="PAC"/>
</dbReference>
<feature type="domain" description="PAC" evidence="12">
    <location>
        <begin position="935"/>
        <end position="988"/>
    </location>
</feature>
<evidence type="ECO:0000313" key="13">
    <source>
        <dbReference type="EMBL" id="BDU69827.1"/>
    </source>
</evidence>
<sequence length="1664" mass="180549">MPQERFLQKAVRRLTLLLSAAAGGVAFLAALGTLLGRPWLAALGSGQVPMSPLGMGLVVLLSLAVFTTEGWSRARSLRRLSIGVALGVALLSLGVVIGHLLNRPSLLENWLFLGQPQVQRTSLLTALATLCAALSALFRWPFPDPAWRHRQGAAVLALIPVMMGTVVLVSYVAGAPVLYGTGTIPMSLPSALCAVGLGTALTLTAGGDVWPLAAFGLMPKKGRGPVDRWYLMGPLVLFLLLGVLILTAGSFYLRGQLKTTRARVLGELAAIAELKVRQIEAWSGERRLDAEQLFEGPLVQGQLRRFLAGSPQASERDIRAWMEGLQRNTYQRLILADGQGRIKISVPEDPSSSLDALDAAELEAVLRVPGITVTDLHRDADHPDLHLSLWVPIGVRPGAKPEGVLLLLLDPKQFLYPLVQSWPTPSASAETLLVRREGEEVLFLNELRHGGYAPMTLRLPLATAPDMPAVRAALGEEGVVAGRDYRGVPVLAALHRIPGTAWHMVAKVDEAEVYGPLRQRVWITGAALIGLLALAAATLGLMVRHHDADMIHAQLALSQRFEWLMQEANDIILLLDGEGRILEANLQAAESYGRPVAELRTMKVSDLRPVTSRSETAGQLERLQTHGSIRFETVHCRRDGSTFPVEVSARAVPFDGAPGVISFLRDITERVARERELQRMTRLYAALSQVNQAIVWSPTKAALLDKICEVLIEFGQFSMAWIGWNESVTHGVTVAAQSGDAKGYLGRIRVESGDSVLAGGPVGTAIREARPCVLNDFLGAPGTEPWREAATESGFAAVAAFPIRQDGEVVGALAVYAREKDFFGPQEEALLVEAAMDISFAMDHLAGEARRREAEAALLESERFLREAQEAGGVGTYTWDIQTDHWKSSPHLDRIFGIDASYPRDLTGWTRIVAPAFQEQMHAYVAGIIERHAPFDLDYPIVRISDGEPRWVHGAGELLWNEAGQPVALRGVIQDITEARAQARQLERLTQLYAALSQVNQAIVWSPTRETLLAKICEVMVAFGQFSMAWIGWDDPSTHEVRVLNQYGDAHGYLDGLQIRSDDTPLGRGATGTAIREGRPCVVNDFLGTSTSAPWHAAAVRCGYAASAAFPIRLGGEVCAALMVYSSEKDFFGAHEVALLEEAAGDVSFALDHLAGEDRRRESEAKLRKISVAVEQNPLSIVITDPQGTIEYINPAFTAITGYSAAEALGQNPRILKSLVTPPEHYQQMWETLARGEVWVGEFENLKKGGEPYYERATIAPVRDEAGILTSYIAIKEDITQRKRDEEERRALEAQLHQSQKLESLGSLAGGVAHDMNNVLGAILGLASTLREAADPFSSSAKNLDTIMSACLRGRGVVKSLLYFAHKDLQEEQLIDLNALVTEMSHLLSYTMLKRVQLRMDLRDGLGLVRGDNGALSHALMNLCVNAMDAMPGGGVLHISTRETADGGLELRVKDTGQGMSPEVLARAMEPFFTTKPQGKGTGLGLAMVYGTMKAHDGALDLASEPGAGTEATLRFPAHRVERPAPPPSAAKDLPKPEQAPLKVLLVDDDELIRESVAPMLEMLGHAVTTAPEGQEALRLLQGGLPVDLVILDMNMPGLSGPETLPRIRDLRPGLPVLMATGYSDQEIAPLLEENPGVASLRKPFSMKEIQKKIADLGIRPVEA</sequence>
<feature type="domain" description="Response regulatory" evidence="10">
    <location>
        <begin position="1543"/>
        <end position="1658"/>
    </location>
</feature>
<feature type="domain" description="Histidine kinase" evidence="9">
    <location>
        <begin position="1311"/>
        <end position="1520"/>
    </location>
</feature>
<reference evidence="14" key="1">
    <citation type="journal article" date="2023" name="Int. J. Syst. Evol. Microbiol.">
        <title>Mesoterricola silvestris gen. nov., sp. nov., Mesoterricola sediminis sp. nov., Geothrix oryzae sp. nov., Geothrix edaphica sp. nov., Geothrix rubra sp. nov., and Geothrix limicola sp. nov., six novel members of Acidobacteriota isolated from soils.</title>
        <authorList>
            <person name="Itoh H."/>
            <person name="Sugisawa Y."/>
            <person name="Mise K."/>
            <person name="Xu Z."/>
            <person name="Kuniyasu M."/>
            <person name="Ushijima N."/>
            <person name="Kawano K."/>
            <person name="Kobayashi E."/>
            <person name="Shiratori Y."/>
            <person name="Masuda Y."/>
            <person name="Senoo K."/>
        </authorList>
    </citation>
    <scope>NUCLEOTIDE SEQUENCE [LARGE SCALE GENOMIC DNA]</scope>
    <source>
        <strain evidence="14">Red222</strain>
    </source>
</reference>
<evidence type="ECO:0000256" key="8">
    <source>
        <dbReference type="SAM" id="Phobius"/>
    </source>
</evidence>
<evidence type="ECO:0000256" key="5">
    <source>
        <dbReference type="ARBA" id="ARBA00022777"/>
    </source>
</evidence>
<dbReference type="PROSITE" id="PS50113">
    <property type="entry name" value="PAC"/>
    <property type="match status" value="3"/>
</dbReference>
<dbReference type="CDD" id="cd00130">
    <property type="entry name" value="PAS"/>
    <property type="match status" value="2"/>
</dbReference>
<dbReference type="PROSITE" id="PS50109">
    <property type="entry name" value="HIS_KIN"/>
    <property type="match status" value="1"/>
</dbReference>
<feature type="transmembrane region" description="Helical" evidence="8">
    <location>
        <begin position="80"/>
        <end position="101"/>
    </location>
</feature>
<dbReference type="InterPro" id="IPR036097">
    <property type="entry name" value="HisK_dim/P_sf"/>
</dbReference>
<accession>A0ABN6UXZ0</accession>
<dbReference type="Pfam" id="PF08447">
    <property type="entry name" value="PAS_3"/>
    <property type="match status" value="1"/>
</dbReference>
<evidence type="ECO:0000259" key="12">
    <source>
        <dbReference type="PROSITE" id="PS50113"/>
    </source>
</evidence>
<feature type="coiled-coil region" evidence="7">
    <location>
        <begin position="1275"/>
        <end position="1302"/>
    </location>
</feature>
<evidence type="ECO:0000256" key="2">
    <source>
        <dbReference type="ARBA" id="ARBA00012438"/>
    </source>
</evidence>
<evidence type="ECO:0000256" key="1">
    <source>
        <dbReference type="ARBA" id="ARBA00000085"/>
    </source>
</evidence>
<dbReference type="Pfam" id="PF13426">
    <property type="entry name" value="PAS_9"/>
    <property type="match status" value="2"/>
</dbReference>
<feature type="transmembrane region" description="Helical" evidence="8">
    <location>
        <begin position="48"/>
        <end position="68"/>
    </location>
</feature>
<dbReference type="InterPro" id="IPR005467">
    <property type="entry name" value="His_kinase_dom"/>
</dbReference>
<feature type="transmembrane region" description="Helical" evidence="8">
    <location>
        <begin position="154"/>
        <end position="179"/>
    </location>
</feature>
<keyword evidence="3 6" id="KW-0597">Phosphoprotein</keyword>
<dbReference type="SMART" id="SM00387">
    <property type="entry name" value="HATPase_c"/>
    <property type="match status" value="1"/>
</dbReference>
<comment type="catalytic activity">
    <reaction evidence="1">
        <text>ATP + protein L-histidine = ADP + protein N-phospho-L-histidine.</text>
        <dbReference type="EC" id="2.7.13.3"/>
    </reaction>
</comment>
<dbReference type="SMART" id="SM00065">
    <property type="entry name" value="GAF"/>
    <property type="match status" value="2"/>
</dbReference>
<dbReference type="Pfam" id="PF13185">
    <property type="entry name" value="GAF_2"/>
    <property type="match status" value="2"/>
</dbReference>
<dbReference type="SUPFAM" id="SSF52172">
    <property type="entry name" value="CheY-like"/>
    <property type="match status" value="1"/>
</dbReference>
<feature type="transmembrane region" description="Helical" evidence="8">
    <location>
        <begin position="121"/>
        <end position="142"/>
    </location>
</feature>
<keyword evidence="7" id="KW-0175">Coiled coil</keyword>
<keyword evidence="14" id="KW-1185">Reference proteome</keyword>
<keyword evidence="8" id="KW-1133">Transmembrane helix</keyword>
<dbReference type="InterPro" id="IPR013655">
    <property type="entry name" value="PAS_fold_3"/>
</dbReference>
<evidence type="ECO:0000256" key="3">
    <source>
        <dbReference type="ARBA" id="ARBA00022553"/>
    </source>
</evidence>
<evidence type="ECO:0000256" key="6">
    <source>
        <dbReference type="PROSITE-ProRule" id="PRU00169"/>
    </source>
</evidence>
<feature type="domain" description="PAC" evidence="12">
    <location>
        <begin position="627"/>
        <end position="679"/>
    </location>
</feature>
<evidence type="ECO:0000256" key="7">
    <source>
        <dbReference type="SAM" id="Coils"/>
    </source>
</evidence>
<name>A0ABN6UXZ0_9BACT</name>
<dbReference type="NCBIfam" id="TIGR00229">
    <property type="entry name" value="sensory_box"/>
    <property type="match status" value="3"/>
</dbReference>
<dbReference type="EMBL" id="AP027079">
    <property type="protein sequence ID" value="BDU69827.1"/>
    <property type="molecule type" value="Genomic_DNA"/>
</dbReference>
<dbReference type="Gene3D" id="1.10.287.130">
    <property type="match status" value="1"/>
</dbReference>
<dbReference type="InterPro" id="IPR000014">
    <property type="entry name" value="PAS"/>
</dbReference>
<feature type="transmembrane region" description="Helical" evidence="8">
    <location>
        <begin position="14"/>
        <end position="36"/>
    </location>
</feature>
<dbReference type="Pfam" id="PF00072">
    <property type="entry name" value="Response_reg"/>
    <property type="match status" value="1"/>
</dbReference>
<dbReference type="InterPro" id="IPR029016">
    <property type="entry name" value="GAF-like_dom_sf"/>
</dbReference>
<dbReference type="SUPFAM" id="SSF55781">
    <property type="entry name" value="GAF domain-like"/>
    <property type="match status" value="2"/>
</dbReference>
<dbReference type="EC" id="2.7.13.3" evidence="2"/>
<feature type="domain" description="PAS" evidence="11">
    <location>
        <begin position="1166"/>
        <end position="1222"/>
    </location>
</feature>
<keyword evidence="4" id="KW-0808">Transferase</keyword>
<dbReference type="PANTHER" id="PTHR43065">
    <property type="entry name" value="SENSOR HISTIDINE KINASE"/>
    <property type="match status" value="1"/>
</dbReference>
<gene>
    <name evidence="13" type="ORF">GETHOR_19280</name>
</gene>
<protein>
    <recommendedName>
        <fullName evidence="2">histidine kinase</fullName>
        <ecNumber evidence="2">2.7.13.3</ecNumber>
    </recommendedName>
</protein>
<evidence type="ECO:0000259" key="11">
    <source>
        <dbReference type="PROSITE" id="PS50112"/>
    </source>
</evidence>
<dbReference type="Proteomes" id="UP001242010">
    <property type="component" value="Chromosome"/>
</dbReference>
<dbReference type="Gene3D" id="2.10.70.100">
    <property type="match status" value="1"/>
</dbReference>